<dbReference type="PROSITE" id="PS01155">
    <property type="entry name" value="ENDONUCLEASE_III_2"/>
    <property type="match status" value="1"/>
</dbReference>
<keyword evidence="6 14" id="KW-0378">Hydrolase</keyword>
<gene>
    <name evidence="16" type="primary">NTHL1</name>
    <name evidence="14" type="synonym">NTH1</name>
    <name evidence="16" type="ORF">RUM44_011198</name>
</gene>
<evidence type="ECO:0000256" key="13">
    <source>
        <dbReference type="ARBA" id="ARBA00044632"/>
    </source>
</evidence>
<dbReference type="InterPro" id="IPR003651">
    <property type="entry name" value="Endonuclease3_FeS-loop_motif"/>
</dbReference>
<keyword evidence="4" id="KW-0479">Metal-binding</keyword>
<dbReference type="SMART" id="SM00478">
    <property type="entry name" value="ENDO3c"/>
    <property type="match status" value="1"/>
</dbReference>
<evidence type="ECO:0000256" key="2">
    <source>
        <dbReference type="ARBA" id="ARBA00008343"/>
    </source>
</evidence>
<comment type="cofactor">
    <cofactor evidence="1">
        <name>[4Fe-4S] cluster</name>
        <dbReference type="ChEBI" id="CHEBI:49883"/>
    </cofactor>
</comment>
<dbReference type="InterPro" id="IPR011257">
    <property type="entry name" value="DNA_glycosylase"/>
</dbReference>
<dbReference type="SMART" id="SM00525">
    <property type="entry name" value="FES"/>
    <property type="match status" value="1"/>
</dbReference>
<keyword evidence="14" id="KW-0539">Nucleus</keyword>
<dbReference type="InterPro" id="IPR023170">
    <property type="entry name" value="HhH_base_excis_C"/>
</dbReference>
<dbReference type="Pfam" id="PF00633">
    <property type="entry name" value="HHH"/>
    <property type="match status" value="1"/>
</dbReference>
<sequence>MSGKRAFRTCQKAVVAKKIKGSNTAKQHFEADSIKGNNTIKDTDIEDLAQNDDIWRPVNWEKTLSNIKEMRETRNAPVDTMGCDKCVDYNTKPEIMRFQALVSLMLSSQTKDEVTFAAMDRLKTYKTGLSIESILEISEETLGQLIHPVGFWRRKAKYIKQTAELLKDKFSGDIPKTVELLCTLPGVGPKMAHICMKTAWGVVSGIGVDTHVHRISNRIGWVKTPTKTPEQTRIALESWIPRDLWEEVNNLLVGFGQQTCKPVKPLCDTCTNQAICPYVQGKKGSKKN</sequence>
<dbReference type="InterPro" id="IPR000445">
    <property type="entry name" value="HhH_motif"/>
</dbReference>
<dbReference type="EC" id="3.2.2.-" evidence="14"/>
<dbReference type="Gene3D" id="1.10.340.30">
    <property type="entry name" value="Hypothetical protein, domain 2"/>
    <property type="match status" value="1"/>
</dbReference>
<comment type="function">
    <text evidence="14">Bifunctional DNA N-glycosylase with associated apurinic/apyrimidinic (AP) lyase function that catalyzes the first step in base excision repair (BER), the primary repair pathway for the repair of oxidative DNA damage. The DNA N-glycosylase activity releases the damaged DNA base from DNA by cleaving the N-glycosidic bond, leaving an AP site. The AP lyase activity cleaves the phosphodiester bond 3' to the AP site by a beta-elimination. Primarily recognizes and repairs oxidative base damage of pyrimidines.</text>
</comment>
<dbReference type="InterPro" id="IPR004036">
    <property type="entry name" value="Endonuclease-III-like_CS2"/>
</dbReference>
<comment type="caution">
    <text evidence="16">The sequence shown here is derived from an EMBL/GenBank/DDBJ whole genome shotgun (WGS) entry which is preliminary data.</text>
</comment>
<comment type="caution">
    <text evidence="14">Lacks conserved residue(s) required for the propagation of feature annotation.</text>
</comment>
<dbReference type="Gene3D" id="1.10.1670.10">
    <property type="entry name" value="Helix-hairpin-Helix base-excision DNA repair enzymes (C-terminal)"/>
    <property type="match status" value="1"/>
</dbReference>
<evidence type="ECO:0000256" key="9">
    <source>
        <dbReference type="ARBA" id="ARBA00023014"/>
    </source>
</evidence>
<comment type="similarity">
    <text evidence="2 14">Belongs to the Nth/MutY family.</text>
</comment>
<dbReference type="Pfam" id="PF00730">
    <property type="entry name" value="HhH-GPD"/>
    <property type="match status" value="1"/>
</dbReference>
<dbReference type="PANTHER" id="PTHR43286:SF1">
    <property type="entry name" value="ENDONUCLEASE III-LIKE PROTEIN 1"/>
    <property type="match status" value="1"/>
</dbReference>
<dbReference type="PANTHER" id="PTHR43286">
    <property type="entry name" value="ENDONUCLEASE III-LIKE PROTEIN 1"/>
    <property type="match status" value="1"/>
</dbReference>
<feature type="domain" description="HhH-GPD" evidence="15">
    <location>
        <begin position="106"/>
        <end position="258"/>
    </location>
</feature>
<dbReference type="InterPro" id="IPR004035">
    <property type="entry name" value="Endouclease-III_FeS-bd_BS"/>
</dbReference>
<evidence type="ECO:0000256" key="14">
    <source>
        <dbReference type="HAMAP-Rule" id="MF_03183"/>
    </source>
</evidence>
<dbReference type="CDD" id="cd00056">
    <property type="entry name" value="ENDO3c"/>
    <property type="match status" value="1"/>
</dbReference>
<evidence type="ECO:0000313" key="17">
    <source>
        <dbReference type="Proteomes" id="UP001359485"/>
    </source>
</evidence>
<evidence type="ECO:0000259" key="15">
    <source>
        <dbReference type="SMART" id="SM00478"/>
    </source>
</evidence>
<keyword evidence="11 14" id="KW-0456">Lyase</keyword>
<dbReference type="PROSITE" id="PS00764">
    <property type="entry name" value="ENDONUCLEASE_III_1"/>
    <property type="match status" value="1"/>
</dbReference>
<evidence type="ECO:0000256" key="6">
    <source>
        <dbReference type="ARBA" id="ARBA00022801"/>
    </source>
</evidence>
<comment type="catalytic activity">
    <reaction evidence="13 14">
        <text>2'-deoxyribonucleotide-(2'-deoxyribose 5'-phosphate)-2'-deoxyribonucleotide-DNA = a 3'-end 2'-deoxyribonucleotide-(2,3-dehydro-2,3-deoxyribose 5'-phosphate)-DNA + a 5'-end 5'-phospho-2'-deoxyribonucleoside-DNA + H(+)</text>
        <dbReference type="Rhea" id="RHEA:66592"/>
        <dbReference type="Rhea" id="RHEA-COMP:13180"/>
        <dbReference type="Rhea" id="RHEA-COMP:16897"/>
        <dbReference type="Rhea" id="RHEA-COMP:17067"/>
        <dbReference type="ChEBI" id="CHEBI:15378"/>
        <dbReference type="ChEBI" id="CHEBI:136412"/>
        <dbReference type="ChEBI" id="CHEBI:157695"/>
        <dbReference type="ChEBI" id="CHEBI:167181"/>
        <dbReference type="EC" id="4.2.99.18"/>
    </reaction>
</comment>
<evidence type="ECO:0000256" key="1">
    <source>
        <dbReference type="ARBA" id="ARBA00001966"/>
    </source>
</evidence>
<keyword evidence="17" id="KW-1185">Reference proteome</keyword>
<name>A0ABR1APD1_POLSC</name>
<evidence type="ECO:0000313" key="16">
    <source>
        <dbReference type="EMBL" id="KAK6624339.1"/>
    </source>
</evidence>
<organism evidence="16 17">
    <name type="scientific">Polyplax serrata</name>
    <name type="common">Common mouse louse</name>
    <dbReference type="NCBI Taxonomy" id="468196"/>
    <lineage>
        <taxon>Eukaryota</taxon>
        <taxon>Metazoa</taxon>
        <taxon>Ecdysozoa</taxon>
        <taxon>Arthropoda</taxon>
        <taxon>Hexapoda</taxon>
        <taxon>Insecta</taxon>
        <taxon>Pterygota</taxon>
        <taxon>Neoptera</taxon>
        <taxon>Paraneoptera</taxon>
        <taxon>Psocodea</taxon>
        <taxon>Troctomorpha</taxon>
        <taxon>Phthiraptera</taxon>
        <taxon>Anoplura</taxon>
        <taxon>Polyplacidae</taxon>
        <taxon>Polyplax</taxon>
    </lineage>
</organism>
<keyword evidence="7" id="KW-0809">Transit peptide</keyword>
<dbReference type="InterPro" id="IPR003265">
    <property type="entry name" value="HhH-GPD_domain"/>
</dbReference>
<keyword evidence="8" id="KW-0408">Iron</keyword>
<dbReference type="EMBL" id="JAWJWF010000046">
    <property type="protein sequence ID" value="KAK6624339.1"/>
    <property type="molecule type" value="Genomic_DNA"/>
</dbReference>
<keyword evidence="3" id="KW-0004">4Fe-4S</keyword>
<evidence type="ECO:0000256" key="10">
    <source>
        <dbReference type="ARBA" id="ARBA00023204"/>
    </source>
</evidence>
<dbReference type="Proteomes" id="UP001359485">
    <property type="component" value="Unassembled WGS sequence"/>
</dbReference>
<accession>A0ABR1APD1</accession>
<evidence type="ECO:0000256" key="5">
    <source>
        <dbReference type="ARBA" id="ARBA00022763"/>
    </source>
</evidence>
<evidence type="ECO:0000256" key="8">
    <source>
        <dbReference type="ARBA" id="ARBA00023004"/>
    </source>
</evidence>
<dbReference type="InterPro" id="IPR030841">
    <property type="entry name" value="NTH1"/>
</dbReference>
<keyword evidence="10 14" id="KW-0234">DNA repair</keyword>
<evidence type="ECO:0000256" key="12">
    <source>
        <dbReference type="ARBA" id="ARBA00023295"/>
    </source>
</evidence>
<proteinExistence type="inferred from homology"/>
<dbReference type="EC" id="4.2.99.18" evidence="14"/>
<reference evidence="16 17" key="1">
    <citation type="submission" date="2023-09" db="EMBL/GenBank/DDBJ databases">
        <title>Genomes of two closely related lineages of the louse Polyplax serrata with different host specificities.</title>
        <authorList>
            <person name="Martinu J."/>
            <person name="Tarabai H."/>
            <person name="Stefka J."/>
            <person name="Hypsa V."/>
        </authorList>
    </citation>
    <scope>NUCLEOTIDE SEQUENCE [LARGE SCALE GENOMIC DNA]</scope>
    <source>
        <strain evidence="16">98ZLc_SE</strain>
    </source>
</reference>
<evidence type="ECO:0000256" key="7">
    <source>
        <dbReference type="ARBA" id="ARBA00022946"/>
    </source>
</evidence>
<keyword evidence="14" id="KW-0496">Mitochondrion</keyword>
<protein>
    <recommendedName>
        <fullName evidence="14">Endonuclease III homolog</fullName>
        <ecNumber evidence="14">3.2.2.-</ecNumber>
        <ecNumber evidence="14">4.2.99.18</ecNumber>
    </recommendedName>
    <alternativeName>
        <fullName evidence="14">Bifunctional DNA N-glycosylase/DNA-(apurinic or apyrimidinic site) lyase</fullName>
        <shortName evidence="14">DNA glycosylase/AP lyase</shortName>
    </alternativeName>
</protein>
<keyword evidence="9" id="KW-0411">Iron-sulfur</keyword>
<evidence type="ECO:0000256" key="11">
    <source>
        <dbReference type="ARBA" id="ARBA00023239"/>
    </source>
</evidence>
<evidence type="ECO:0000256" key="4">
    <source>
        <dbReference type="ARBA" id="ARBA00022723"/>
    </source>
</evidence>
<comment type="subcellular location">
    <subcellularLocation>
        <location evidence="14">Nucleus</location>
    </subcellularLocation>
    <subcellularLocation>
        <location evidence="14">Mitochondrion</location>
    </subcellularLocation>
</comment>
<keyword evidence="12 14" id="KW-0326">Glycosidase</keyword>
<keyword evidence="5 14" id="KW-0227">DNA damage</keyword>
<evidence type="ECO:0000256" key="3">
    <source>
        <dbReference type="ARBA" id="ARBA00022485"/>
    </source>
</evidence>
<dbReference type="SUPFAM" id="SSF48150">
    <property type="entry name" value="DNA-glycosylase"/>
    <property type="match status" value="1"/>
</dbReference>
<dbReference type="HAMAP" id="MF_03183">
    <property type="entry name" value="Endonuclease_III_Nth"/>
    <property type="match status" value="1"/>
</dbReference>